<keyword evidence="2" id="KW-1185">Reference proteome</keyword>
<sequence>MARRRNTCNKYAAVLMATLFCRQRISLRGLVAQNISLRHSCADPADYHLPSASSLHQRPAVSEDNHGQRSHFLLPFGDNSYAEQQLTCPAIHVRKYSSFFGREQPSQLRLPSFESVLRAILGVLKPGLASAALLDKGKGVVGLRLMLADSLY</sequence>
<protein>
    <submittedName>
        <fullName evidence="1">Uncharacterized protein</fullName>
    </submittedName>
</protein>
<dbReference type="AlphaFoldDB" id="A0AAV3YWL7"/>
<organism evidence="1 2">
    <name type="scientific">Plakobranchus ocellatus</name>
    <dbReference type="NCBI Taxonomy" id="259542"/>
    <lineage>
        <taxon>Eukaryota</taxon>
        <taxon>Metazoa</taxon>
        <taxon>Spiralia</taxon>
        <taxon>Lophotrochozoa</taxon>
        <taxon>Mollusca</taxon>
        <taxon>Gastropoda</taxon>
        <taxon>Heterobranchia</taxon>
        <taxon>Euthyneura</taxon>
        <taxon>Panpulmonata</taxon>
        <taxon>Sacoglossa</taxon>
        <taxon>Placobranchoidea</taxon>
        <taxon>Plakobranchidae</taxon>
        <taxon>Plakobranchus</taxon>
    </lineage>
</organism>
<dbReference type="Proteomes" id="UP000735302">
    <property type="component" value="Unassembled WGS sequence"/>
</dbReference>
<dbReference type="EMBL" id="BLXT01001622">
    <property type="protein sequence ID" value="GFN86927.1"/>
    <property type="molecule type" value="Genomic_DNA"/>
</dbReference>
<evidence type="ECO:0000313" key="2">
    <source>
        <dbReference type="Proteomes" id="UP000735302"/>
    </source>
</evidence>
<proteinExistence type="predicted"/>
<gene>
    <name evidence="1" type="ORF">PoB_001343300</name>
</gene>
<reference evidence="1 2" key="1">
    <citation type="journal article" date="2021" name="Elife">
        <title>Chloroplast acquisition without the gene transfer in kleptoplastic sea slugs, Plakobranchus ocellatus.</title>
        <authorList>
            <person name="Maeda T."/>
            <person name="Takahashi S."/>
            <person name="Yoshida T."/>
            <person name="Shimamura S."/>
            <person name="Takaki Y."/>
            <person name="Nagai Y."/>
            <person name="Toyoda A."/>
            <person name="Suzuki Y."/>
            <person name="Arimoto A."/>
            <person name="Ishii H."/>
            <person name="Satoh N."/>
            <person name="Nishiyama T."/>
            <person name="Hasebe M."/>
            <person name="Maruyama T."/>
            <person name="Minagawa J."/>
            <person name="Obokata J."/>
            <person name="Shigenobu S."/>
        </authorList>
    </citation>
    <scope>NUCLEOTIDE SEQUENCE [LARGE SCALE GENOMIC DNA]</scope>
</reference>
<evidence type="ECO:0000313" key="1">
    <source>
        <dbReference type="EMBL" id="GFN86927.1"/>
    </source>
</evidence>
<accession>A0AAV3YWL7</accession>
<comment type="caution">
    <text evidence="1">The sequence shown here is derived from an EMBL/GenBank/DDBJ whole genome shotgun (WGS) entry which is preliminary data.</text>
</comment>
<name>A0AAV3YWL7_9GAST</name>